<name>A0A967EZ91_9PROT</name>
<accession>A0A967EZ91</accession>
<protein>
    <submittedName>
        <fullName evidence="1">Uncharacterized protein</fullName>
    </submittedName>
</protein>
<keyword evidence="2" id="KW-1185">Reference proteome</keyword>
<evidence type="ECO:0000313" key="1">
    <source>
        <dbReference type="EMBL" id="NIA70146.1"/>
    </source>
</evidence>
<organism evidence="1 2">
    <name type="scientific">Pelagibius litoralis</name>
    <dbReference type="NCBI Taxonomy" id="374515"/>
    <lineage>
        <taxon>Bacteria</taxon>
        <taxon>Pseudomonadati</taxon>
        <taxon>Pseudomonadota</taxon>
        <taxon>Alphaproteobacteria</taxon>
        <taxon>Rhodospirillales</taxon>
        <taxon>Rhodovibrionaceae</taxon>
        <taxon>Pelagibius</taxon>
    </lineage>
</organism>
<gene>
    <name evidence="1" type="ORF">HBA54_16185</name>
</gene>
<comment type="caution">
    <text evidence="1">The sequence shown here is derived from an EMBL/GenBank/DDBJ whole genome shotgun (WGS) entry which is preliminary data.</text>
</comment>
<reference evidence="1" key="1">
    <citation type="submission" date="2020-03" db="EMBL/GenBank/DDBJ databases">
        <title>Genome of Pelagibius litoralis DSM 21314T.</title>
        <authorList>
            <person name="Wang G."/>
        </authorList>
    </citation>
    <scope>NUCLEOTIDE SEQUENCE</scope>
    <source>
        <strain evidence="1">DSM 21314</strain>
    </source>
</reference>
<dbReference type="AlphaFoldDB" id="A0A967EZ91"/>
<sequence length="91" mass="10284">MLTLEDCIALSELNEDEIAAISEHEHIPEIVAAEYGNYLLHRPDGVPVLKRIILEDIAAAEQRGDLKHALQLRLVLRHFVRSHRDLRAAGN</sequence>
<dbReference type="RefSeq" id="WP_167226455.1">
    <property type="nucleotide sequence ID" value="NZ_JAAQPH010000012.1"/>
</dbReference>
<proteinExistence type="predicted"/>
<dbReference type="Proteomes" id="UP000761264">
    <property type="component" value="Unassembled WGS sequence"/>
</dbReference>
<evidence type="ECO:0000313" key="2">
    <source>
        <dbReference type="Proteomes" id="UP000761264"/>
    </source>
</evidence>
<dbReference type="EMBL" id="JAAQPH010000012">
    <property type="protein sequence ID" value="NIA70146.1"/>
    <property type="molecule type" value="Genomic_DNA"/>
</dbReference>